<feature type="transmembrane region" description="Helical" evidence="5">
    <location>
        <begin position="170"/>
        <end position="189"/>
    </location>
</feature>
<feature type="transmembrane region" description="Helical" evidence="5">
    <location>
        <begin position="375"/>
        <end position="398"/>
    </location>
</feature>
<dbReference type="PANTHER" id="PTHR23121:SF9">
    <property type="entry name" value="SODIUM-DEPENDENT GLUCOSE TRANSPORTER 1"/>
    <property type="match status" value="1"/>
</dbReference>
<keyword evidence="1 5" id="KW-0812">Transmembrane</keyword>
<feature type="transmembrane region" description="Helical" evidence="5">
    <location>
        <begin position="321"/>
        <end position="339"/>
    </location>
</feature>
<dbReference type="Gene3D" id="1.20.1250.20">
    <property type="entry name" value="MFS general substrate transporter like domains"/>
    <property type="match status" value="2"/>
</dbReference>
<dbReference type="Proteomes" id="UP001642483">
    <property type="component" value="Unassembled WGS sequence"/>
</dbReference>
<feature type="transmembrane region" description="Helical" evidence="5">
    <location>
        <begin position="83"/>
        <end position="103"/>
    </location>
</feature>
<feature type="region of interest" description="Disordered" evidence="4">
    <location>
        <begin position="472"/>
        <end position="495"/>
    </location>
</feature>
<evidence type="ECO:0000256" key="2">
    <source>
        <dbReference type="ARBA" id="ARBA00022989"/>
    </source>
</evidence>
<comment type="caution">
    <text evidence="6">The sequence shown here is derived from an EMBL/GenBank/DDBJ whole genome shotgun (WGS) entry which is preliminary data.</text>
</comment>
<dbReference type="Pfam" id="PF07690">
    <property type="entry name" value="MFS_1"/>
    <property type="match status" value="1"/>
</dbReference>
<dbReference type="PANTHER" id="PTHR23121">
    <property type="entry name" value="SODIUM-DEPENDENT GLUCOSE TRANSPORTER 1"/>
    <property type="match status" value="1"/>
</dbReference>
<feature type="region of interest" description="Disordered" evidence="4">
    <location>
        <begin position="1"/>
        <end position="35"/>
    </location>
</feature>
<feature type="transmembrane region" description="Helical" evidence="5">
    <location>
        <begin position="233"/>
        <end position="258"/>
    </location>
</feature>
<evidence type="ECO:0008006" key="8">
    <source>
        <dbReference type="Google" id="ProtNLM"/>
    </source>
</evidence>
<feature type="transmembrane region" description="Helical" evidence="5">
    <location>
        <begin position="136"/>
        <end position="163"/>
    </location>
</feature>
<proteinExistence type="predicted"/>
<evidence type="ECO:0000256" key="4">
    <source>
        <dbReference type="SAM" id="MobiDB-lite"/>
    </source>
</evidence>
<sequence>MQDLPKKHNVAEDEASEKFIEEEITKHDQAKDNSKLEDSSDFHRYVLSAALAAGFLGLGASIMILGLALPTLAENLHKTINDLSLVLIVRGGGYVSGSFIAGALESKVDFYYLITISLLMMAVGMILTSMILNVASFYICTAISSIGMGGVETVANVLCLYLWGKKSEPVLQFLHFWFCFGHAITPFLAKPFLNEVLHNSSLHNNSSSAVTITSFQNITFIEDTTLPLVCVPYFVIAGFLMTVIIFLLPLKLFFSLNLTNTKHEHTIEQEETSYRYTMLFLIFLIYFFLMGGQVVLATFLYKFAISEKPGPAYTRDVASDLNAVLFFLVLIGQFFAIFWSQKFSPEKILAADFLGVGISAIAMLFYPLYSEAVPTLIWIAVAVLGFSQTSIYASMFLWANRYITINGSAAAVFIFGGSLGEMVLTIPVGLLIEDHVLSLLYFHCGYVFALILMYLVTLKFAKTKGERSLKHNPTELDKLQTQSNPKLDPLEQAKV</sequence>
<feature type="transmembrane region" description="Helical" evidence="5">
    <location>
        <begin position="410"/>
        <end position="432"/>
    </location>
</feature>
<evidence type="ECO:0000256" key="3">
    <source>
        <dbReference type="ARBA" id="ARBA00023136"/>
    </source>
</evidence>
<dbReference type="InterPro" id="IPR036259">
    <property type="entry name" value="MFS_trans_sf"/>
</dbReference>
<feature type="transmembrane region" description="Helical" evidence="5">
    <location>
        <begin position="110"/>
        <end position="130"/>
    </location>
</feature>
<feature type="transmembrane region" description="Helical" evidence="5">
    <location>
        <begin position="348"/>
        <end position="369"/>
    </location>
</feature>
<evidence type="ECO:0000313" key="7">
    <source>
        <dbReference type="Proteomes" id="UP001642483"/>
    </source>
</evidence>
<name>A0ABP0GEV3_CLALP</name>
<evidence type="ECO:0000256" key="5">
    <source>
        <dbReference type="SAM" id="Phobius"/>
    </source>
</evidence>
<evidence type="ECO:0000313" key="6">
    <source>
        <dbReference type="EMBL" id="CAK8688695.1"/>
    </source>
</evidence>
<dbReference type="EMBL" id="CAWYQH010000108">
    <property type="protein sequence ID" value="CAK8688695.1"/>
    <property type="molecule type" value="Genomic_DNA"/>
</dbReference>
<dbReference type="InterPro" id="IPR011701">
    <property type="entry name" value="MFS"/>
</dbReference>
<dbReference type="SUPFAM" id="SSF103473">
    <property type="entry name" value="MFS general substrate transporter"/>
    <property type="match status" value="1"/>
</dbReference>
<keyword evidence="3 5" id="KW-0472">Membrane</keyword>
<keyword evidence="7" id="KW-1185">Reference proteome</keyword>
<organism evidence="6 7">
    <name type="scientific">Clavelina lepadiformis</name>
    <name type="common">Light-bulb sea squirt</name>
    <name type="synonym">Ascidia lepadiformis</name>
    <dbReference type="NCBI Taxonomy" id="159417"/>
    <lineage>
        <taxon>Eukaryota</taxon>
        <taxon>Metazoa</taxon>
        <taxon>Chordata</taxon>
        <taxon>Tunicata</taxon>
        <taxon>Ascidiacea</taxon>
        <taxon>Aplousobranchia</taxon>
        <taxon>Clavelinidae</taxon>
        <taxon>Clavelina</taxon>
    </lineage>
</organism>
<accession>A0ABP0GEV3</accession>
<keyword evidence="2 5" id="KW-1133">Transmembrane helix</keyword>
<feature type="transmembrane region" description="Helical" evidence="5">
    <location>
        <begin position="438"/>
        <end position="461"/>
    </location>
</feature>
<gene>
    <name evidence="6" type="ORF">CVLEPA_LOCUS20682</name>
</gene>
<feature type="transmembrane region" description="Helical" evidence="5">
    <location>
        <begin position="279"/>
        <end position="301"/>
    </location>
</feature>
<feature type="transmembrane region" description="Helical" evidence="5">
    <location>
        <begin position="45"/>
        <end position="71"/>
    </location>
</feature>
<protein>
    <recommendedName>
        <fullName evidence="8">Sodium-dependent glucose transporter 1-like protein</fullName>
    </recommendedName>
</protein>
<reference evidence="6 7" key="1">
    <citation type="submission" date="2024-02" db="EMBL/GenBank/DDBJ databases">
        <authorList>
            <person name="Daric V."/>
            <person name="Darras S."/>
        </authorList>
    </citation>
    <scope>NUCLEOTIDE SEQUENCE [LARGE SCALE GENOMIC DNA]</scope>
</reference>
<evidence type="ECO:0000256" key="1">
    <source>
        <dbReference type="ARBA" id="ARBA00022692"/>
    </source>
</evidence>